<protein>
    <submittedName>
        <fullName evidence="2">Glycosyltransferase</fullName>
        <ecNumber evidence="2">2.4.-.-</ecNumber>
    </submittedName>
</protein>
<dbReference type="InterPro" id="IPR029044">
    <property type="entry name" value="Nucleotide-diphossugar_trans"/>
</dbReference>
<dbReference type="EMBL" id="JAMYQB010000006">
    <property type="protein sequence ID" value="MER9404313.1"/>
    <property type="molecule type" value="Genomic_DNA"/>
</dbReference>
<organism evidence="2 3">
    <name type="scientific">Mesorhizobium caraganae</name>
    <dbReference type="NCBI Taxonomy" id="483206"/>
    <lineage>
        <taxon>Bacteria</taxon>
        <taxon>Pseudomonadati</taxon>
        <taxon>Pseudomonadota</taxon>
        <taxon>Alphaproteobacteria</taxon>
        <taxon>Hyphomicrobiales</taxon>
        <taxon>Phyllobacteriaceae</taxon>
        <taxon>Mesorhizobium</taxon>
    </lineage>
</organism>
<dbReference type="InterPro" id="IPR050834">
    <property type="entry name" value="Glycosyltransf_2"/>
</dbReference>
<comment type="caution">
    <text evidence="2">The sequence shown here is derived from an EMBL/GenBank/DDBJ whole genome shotgun (WGS) entry which is preliminary data.</text>
</comment>
<dbReference type="InterPro" id="IPR001173">
    <property type="entry name" value="Glyco_trans_2-like"/>
</dbReference>
<feature type="domain" description="Glycosyltransferase 2-like" evidence="1">
    <location>
        <begin position="27"/>
        <end position="155"/>
    </location>
</feature>
<dbReference type="PANTHER" id="PTHR43685:SF11">
    <property type="entry name" value="GLYCOSYLTRANSFERASE TAGX-RELATED"/>
    <property type="match status" value="1"/>
</dbReference>
<dbReference type="EC" id="2.4.-.-" evidence="2"/>
<dbReference type="SUPFAM" id="SSF53448">
    <property type="entry name" value="Nucleotide-diphospho-sugar transferases"/>
    <property type="match status" value="1"/>
</dbReference>
<keyword evidence="2" id="KW-0328">Glycosyltransferase</keyword>
<evidence type="ECO:0000313" key="2">
    <source>
        <dbReference type="EMBL" id="MER9404313.1"/>
    </source>
</evidence>
<name>A0ABV1YX73_9HYPH</name>
<dbReference type="PANTHER" id="PTHR43685">
    <property type="entry name" value="GLYCOSYLTRANSFERASE"/>
    <property type="match status" value="1"/>
</dbReference>
<dbReference type="Gene3D" id="3.90.550.10">
    <property type="entry name" value="Spore Coat Polysaccharide Biosynthesis Protein SpsA, Chain A"/>
    <property type="match status" value="1"/>
</dbReference>
<keyword evidence="2" id="KW-0808">Transferase</keyword>
<dbReference type="RefSeq" id="WP_352557411.1">
    <property type="nucleotide sequence ID" value="NZ_JAMYQB010000006.1"/>
</dbReference>
<dbReference type="GO" id="GO:0016757">
    <property type="term" value="F:glycosyltransferase activity"/>
    <property type="evidence" value="ECO:0007669"/>
    <property type="project" value="UniProtKB-KW"/>
</dbReference>
<proteinExistence type="predicted"/>
<evidence type="ECO:0000259" key="1">
    <source>
        <dbReference type="Pfam" id="PF00535"/>
    </source>
</evidence>
<dbReference type="Proteomes" id="UP001433071">
    <property type="component" value="Unassembled WGS sequence"/>
</dbReference>
<dbReference type="Pfam" id="PF00535">
    <property type="entry name" value="Glycos_transf_2"/>
    <property type="match status" value="1"/>
</dbReference>
<evidence type="ECO:0000313" key="3">
    <source>
        <dbReference type="Proteomes" id="UP001433071"/>
    </source>
</evidence>
<sequence>MRTVTRAGTAEPMEDTSLPFELPRVAVVITCYNYRSYVERAIRSVLAQTYRNWDCVIVDDASTDGSAEHVRQLLQIIDDPRLRQLVRQDNGGQIAGFRDGFAATDAPFIAFLDADDVWLPDFLLAHLSTHLNTTHSAALSSSDVFLVDGNDTLLAGTFLALRKPRSGPERNGVAIGPGGQLSGMAPGIPYASQHPVTYFAPNVSGWLWSPCSAILYRRGALEPVLSFPFKAKVGTDYLTATCAHMAGGSLILSECLGLYRLHGSNLSTSTAFAGGPVLQTPGFRTYRSVLAADVVDYVLANSTWLSDVNGRNFIPAFLKQHVRQFREIARDPRLVRYLTRGQPLQRLRLHIAGWLRRLGGRGSMR</sequence>
<accession>A0ABV1YX73</accession>
<keyword evidence="3" id="KW-1185">Reference proteome</keyword>
<reference evidence="2 3" key="1">
    <citation type="journal article" date="2024" name="Proc. Natl. Acad. Sci. U.S.A.">
        <title>The evolutionary genomics of adaptation to stress in wild rhizobium bacteria.</title>
        <authorList>
            <person name="Kehlet-Delgado H."/>
            <person name="Montoya A.P."/>
            <person name="Jensen K.T."/>
            <person name="Wendlandt C.E."/>
            <person name="Dexheimer C."/>
            <person name="Roberts M."/>
            <person name="Torres Martinez L."/>
            <person name="Friesen M.L."/>
            <person name="Griffitts J.S."/>
            <person name="Porter S.S."/>
        </authorList>
    </citation>
    <scope>NUCLEOTIDE SEQUENCE [LARGE SCALE GENOMIC DNA]</scope>
    <source>
        <strain evidence="2 3">M0641</strain>
    </source>
</reference>
<gene>
    <name evidence="2" type="ORF">NKI36_09650</name>
</gene>